<sequence>MDRVATPPAAGTDAGRLLVPMHPPVSTTPNTSESFRNVRPLQTAFTSNGLVSKRRRSTLTDTKSAVDMTPTWSGSGSSDATDLGRTASLDGLRPLQPAAPTLPSRESLLHGRPLREVVETAMADRSFTKKSQTMPDTPMKPAFSMSEAASAARTHRRGRSMGGAFPSRSPLFPTPPKTSLSGTLPVPSTEAPRPRVPSGLGMGLPRTDGRRHHRSASERIPGAGAAHYFLDEPRSTGDPNDVFENPESPLRPAPSEAEFQLPSLRREQPVRRTRGGPARSPFAAVRPQPIDELQDTPMTDLSTSASGMDSPNNCFASPLAGYAPGRRALPVPPTPWEPDTPDTLGGHKPAVLHTGSLYGSEASPLPSLDEDVPELSTPVTPTRKAPHIKWFEAAPAARPAAPLCGGTVARKPRASRPRHSEPADQPQTPPAARAGAMAQSEPAHARHRYPTRLSQFEEQYATESVLGQGEFSEVLKVREKATGRVSAVKRMKRAYLGPKDRIRRLEEVDVLCVLKQRRSSWADPFFGADTVVDLLSAWEEDGYLFLQTELCPLGSLAFVLAEYGRQVGPLDEARLWKILAELAAGVDFIHKSGILHLDLKPANVLITEIGSLKITDFGMATRWPRCTAKEILAGAQLEMRKFLPRDSESISDLSFTPPSSPLHAGSAPWGLPAPTASTPAAPFAFAAPTNGDAGAPERPRRRGMRRHRKGSQVLSLEREGDREYIAPEVIFESKYGKPADLFSLGLILLEAACSVEIPDNGEPWHKLRRDDFSDVRLDALSPAMQGLITALLSSQPYLRPTAADLMELPALVAVRQIVRRGLRADELDQLPAFSHESEHGMPYPLPASKYYAAPPADACGSERMVVRFRGAMIQEDEMAFMSEVLHAADRGEHASPDTSASLMTEDAPESVETLPTSLLPSDLCMSEPVHAPAHGMELDRMGYYLPEFVSRDEEAFLLGKIDAAPRPKWKQLAHRRLQYWGGQLAEKSGALLAEPLPPFMTEYPALVDRIAATGAFAASRHGRPNHCLVNEYLPGQGIMPHNDGPAYHPVVATLSLGAPILLDIYEHEQGAYPTEPRFSILQEPRSLLITHGAAYTQYLHGIAERATDTDAHLARVVNRADVRDAALRDATRLERTRRVSLTFRDVERVAPRLFR</sequence>
<feature type="domain" description="Fe2OG dioxygenase" evidence="13">
    <location>
        <begin position="1023"/>
        <end position="1147"/>
    </location>
</feature>
<dbReference type="Proteomes" id="UP001214603">
    <property type="component" value="Chromosome 1"/>
</dbReference>
<dbReference type="PROSITE" id="PS51471">
    <property type="entry name" value="FE2OG_OXY"/>
    <property type="match status" value="1"/>
</dbReference>
<feature type="domain" description="Protein kinase" evidence="12">
    <location>
        <begin position="460"/>
        <end position="811"/>
    </location>
</feature>
<dbReference type="InterPro" id="IPR032862">
    <property type="entry name" value="ALKBH6"/>
</dbReference>
<evidence type="ECO:0000256" key="10">
    <source>
        <dbReference type="PROSITE-ProRule" id="PRU10141"/>
    </source>
</evidence>
<keyword evidence="9" id="KW-0539">Nucleus</keyword>
<dbReference type="GO" id="GO:0046872">
    <property type="term" value="F:metal ion binding"/>
    <property type="evidence" value="ECO:0007669"/>
    <property type="project" value="UniProtKB-KW"/>
</dbReference>
<keyword evidence="5 10" id="KW-0067">ATP-binding</keyword>
<dbReference type="InterPro" id="IPR005123">
    <property type="entry name" value="Oxoglu/Fe-dep_dioxygenase_dom"/>
</dbReference>
<feature type="region of interest" description="Disordered" evidence="11">
    <location>
        <begin position="687"/>
        <end position="713"/>
    </location>
</feature>
<dbReference type="GO" id="GO:0005634">
    <property type="term" value="C:nucleus"/>
    <property type="evidence" value="ECO:0007669"/>
    <property type="project" value="UniProtKB-SubCell"/>
</dbReference>
<evidence type="ECO:0000313" key="15">
    <source>
        <dbReference type="Proteomes" id="UP001214603"/>
    </source>
</evidence>
<keyword evidence="14" id="KW-0808">Transferase</keyword>
<keyword evidence="14" id="KW-0418">Kinase</keyword>
<evidence type="ECO:0000256" key="9">
    <source>
        <dbReference type="ARBA" id="ARBA00023242"/>
    </source>
</evidence>
<keyword evidence="6" id="KW-0223">Dioxygenase</keyword>
<evidence type="ECO:0000256" key="4">
    <source>
        <dbReference type="ARBA" id="ARBA00022741"/>
    </source>
</evidence>
<feature type="compositionally biased region" description="Basic residues" evidence="11">
    <location>
        <begin position="699"/>
        <end position="710"/>
    </location>
</feature>
<feature type="region of interest" description="Disordered" evidence="11">
    <location>
        <begin position="1"/>
        <end position="34"/>
    </location>
</feature>
<proteinExistence type="inferred from homology"/>
<keyword evidence="15" id="KW-1185">Reference proteome</keyword>
<evidence type="ECO:0000259" key="13">
    <source>
        <dbReference type="PROSITE" id="PS51471"/>
    </source>
</evidence>
<dbReference type="GO" id="GO:0004674">
    <property type="term" value="F:protein serine/threonine kinase activity"/>
    <property type="evidence" value="ECO:0007669"/>
    <property type="project" value="UniProtKB-KW"/>
</dbReference>
<dbReference type="PANTHER" id="PTHR46030:SF1">
    <property type="entry name" value="ALPHA-KETOGLUTARATE-DEPENDENT DIOXYGENASE ALKB HOMOLOG 6"/>
    <property type="match status" value="1"/>
</dbReference>
<dbReference type="InterPro" id="IPR027450">
    <property type="entry name" value="AlkB-like"/>
</dbReference>
<keyword evidence="4 10" id="KW-0547">Nucleotide-binding</keyword>
<dbReference type="AlphaFoldDB" id="A0AAF0DZE5"/>
<evidence type="ECO:0000256" key="11">
    <source>
        <dbReference type="SAM" id="MobiDB-lite"/>
    </source>
</evidence>
<dbReference type="InterPro" id="IPR000719">
    <property type="entry name" value="Prot_kinase_dom"/>
</dbReference>
<comment type="similarity">
    <text evidence="2">Belongs to the alkB family.</text>
</comment>
<dbReference type="PANTHER" id="PTHR46030">
    <property type="entry name" value="ALPHA-KETOGLUTARATE-DEPENDENT DIOXYGENASE ALKB HOMOLOG 6"/>
    <property type="match status" value="1"/>
</dbReference>
<dbReference type="EC" id="2.7.11.1" evidence="14"/>
<dbReference type="SUPFAM" id="SSF56112">
    <property type="entry name" value="Protein kinase-like (PK-like)"/>
    <property type="match status" value="1"/>
</dbReference>
<dbReference type="GO" id="GO:0051213">
    <property type="term" value="F:dioxygenase activity"/>
    <property type="evidence" value="ECO:0007669"/>
    <property type="project" value="UniProtKB-KW"/>
</dbReference>
<evidence type="ECO:0000256" key="7">
    <source>
        <dbReference type="ARBA" id="ARBA00023002"/>
    </source>
</evidence>
<dbReference type="InterPro" id="IPR008271">
    <property type="entry name" value="Ser/Thr_kinase_AS"/>
</dbReference>
<dbReference type="PROSITE" id="PS00108">
    <property type="entry name" value="PROTEIN_KINASE_ST"/>
    <property type="match status" value="1"/>
</dbReference>
<organism evidence="14 15">
    <name type="scientific">Malassezia obtusa</name>
    <dbReference type="NCBI Taxonomy" id="76774"/>
    <lineage>
        <taxon>Eukaryota</taxon>
        <taxon>Fungi</taxon>
        <taxon>Dikarya</taxon>
        <taxon>Basidiomycota</taxon>
        <taxon>Ustilaginomycotina</taxon>
        <taxon>Malasseziomycetes</taxon>
        <taxon>Malasseziales</taxon>
        <taxon>Malasseziaceae</taxon>
        <taxon>Malassezia</taxon>
    </lineage>
</organism>
<dbReference type="InterPro" id="IPR011009">
    <property type="entry name" value="Kinase-like_dom_sf"/>
</dbReference>
<evidence type="ECO:0000256" key="1">
    <source>
        <dbReference type="ARBA" id="ARBA00004123"/>
    </source>
</evidence>
<comment type="subcellular location">
    <subcellularLocation>
        <location evidence="1">Nucleus</location>
    </subcellularLocation>
</comment>
<name>A0AAF0DZE5_9BASI</name>
<dbReference type="InterPro" id="IPR037151">
    <property type="entry name" value="AlkB-like_sf"/>
</dbReference>
<keyword evidence="3" id="KW-0479">Metal-binding</keyword>
<evidence type="ECO:0000256" key="8">
    <source>
        <dbReference type="ARBA" id="ARBA00023004"/>
    </source>
</evidence>
<feature type="region of interest" description="Disordered" evidence="11">
    <location>
        <begin position="361"/>
        <end position="381"/>
    </location>
</feature>
<dbReference type="SMART" id="SM00220">
    <property type="entry name" value="S_TKc"/>
    <property type="match status" value="1"/>
</dbReference>
<dbReference type="PROSITE" id="PS50011">
    <property type="entry name" value="PROTEIN_KINASE_DOM"/>
    <property type="match status" value="1"/>
</dbReference>
<dbReference type="GO" id="GO:0005524">
    <property type="term" value="F:ATP binding"/>
    <property type="evidence" value="ECO:0007669"/>
    <property type="project" value="UniProtKB-UniRule"/>
</dbReference>
<dbReference type="Gene3D" id="2.60.120.590">
    <property type="entry name" value="Alpha-ketoglutarate-dependent dioxygenase AlkB-like"/>
    <property type="match status" value="1"/>
</dbReference>
<reference evidence="14" key="1">
    <citation type="submission" date="2023-03" db="EMBL/GenBank/DDBJ databases">
        <title>Mating type loci evolution in Malassezia.</title>
        <authorList>
            <person name="Coelho M.A."/>
        </authorList>
    </citation>
    <scope>NUCLEOTIDE SEQUENCE</scope>
    <source>
        <strain evidence="14">CBS 7876</strain>
    </source>
</reference>
<dbReference type="SUPFAM" id="SSF51197">
    <property type="entry name" value="Clavaminate synthase-like"/>
    <property type="match status" value="1"/>
</dbReference>
<dbReference type="Pfam" id="PF00069">
    <property type="entry name" value="Pkinase"/>
    <property type="match status" value="2"/>
</dbReference>
<evidence type="ECO:0000259" key="12">
    <source>
        <dbReference type="PROSITE" id="PS50011"/>
    </source>
</evidence>
<evidence type="ECO:0000256" key="5">
    <source>
        <dbReference type="ARBA" id="ARBA00022840"/>
    </source>
</evidence>
<dbReference type="InterPro" id="IPR017441">
    <property type="entry name" value="Protein_kinase_ATP_BS"/>
</dbReference>
<dbReference type="Gene3D" id="3.30.200.20">
    <property type="entry name" value="Phosphorylase Kinase, domain 1"/>
    <property type="match status" value="1"/>
</dbReference>
<evidence type="ECO:0000256" key="6">
    <source>
        <dbReference type="ARBA" id="ARBA00022964"/>
    </source>
</evidence>
<feature type="compositionally biased region" description="Polar residues" evidence="11">
    <location>
        <begin position="25"/>
        <end position="34"/>
    </location>
</feature>
<evidence type="ECO:0000313" key="14">
    <source>
        <dbReference type="EMBL" id="WFD01829.1"/>
    </source>
</evidence>
<dbReference type="Gene3D" id="1.10.510.10">
    <property type="entry name" value="Transferase(Phosphotransferase) domain 1"/>
    <property type="match status" value="2"/>
</dbReference>
<dbReference type="Pfam" id="PF13532">
    <property type="entry name" value="2OG-FeII_Oxy_2"/>
    <property type="match status" value="1"/>
</dbReference>
<feature type="compositionally biased region" description="Polar residues" evidence="11">
    <location>
        <begin position="70"/>
        <end position="80"/>
    </location>
</feature>
<feature type="binding site" evidence="10">
    <location>
        <position position="489"/>
    </location>
    <ligand>
        <name>ATP</name>
        <dbReference type="ChEBI" id="CHEBI:30616"/>
    </ligand>
</feature>
<feature type="region of interest" description="Disordered" evidence="11">
    <location>
        <begin position="150"/>
        <end position="283"/>
    </location>
</feature>
<keyword evidence="8" id="KW-0408">Iron</keyword>
<keyword evidence="14" id="KW-0723">Serine/threonine-protein kinase</keyword>
<dbReference type="EMBL" id="CP119934">
    <property type="protein sequence ID" value="WFD01829.1"/>
    <property type="molecule type" value="Genomic_DNA"/>
</dbReference>
<accession>A0AAF0DZE5</accession>
<keyword evidence="7" id="KW-0560">Oxidoreductase</keyword>
<feature type="region of interest" description="Disordered" evidence="11">
    <location>
        <begin position="402"/>
        <end position="446"/>
    </location>
</feature>
<protein>
    <submittedName>
        <fullName evidence="14">Non-specific serine/threonine protein kinase</fullName>
        <ecNumber evidence="14">2.7.11.1</ecNumber>
    </submittedName>
</protein>
<evidence type="ECO:0000256" key="3">
    <source>
        <dbReference type="ARBA" id="ARBA00022723"/>
    </source>
</evidence>
<evidence type="ECO:0000256" key="2">
    <source>
        <dbReference type="ARBA" id="ARBA00007879"/>
    </source>
</evidence>
<feature type="region of interest" description="Disordered" evidence="11">
    <location>
        <begin position="47"/>
        <end position="105"/>
    </location>
</feature>
<dbReference type="PROSITE" id="PS00107">
    <property type="entry name" value="PROTEIN_KINASE_ATP"/>
    <property type="match status" value="1"/>
</dbReference>
<gene>
    <name evidence="14" type="primary">SWE1</name>
    <name evidence="14" type="ORF">MOBT1_000509</name>
</gene>